<proteinExistence type="predicted"/>
<organism evidence="1 2">
    <name type="scientific">Serratia proteamaculans</name>
    <dbReference type="NCBI Taxonomy" id="28151"/>
    <lineage>
        <taxon>Bacteria</taxon>
        <taxon>Pseudomonadati</taxon>
        <taxon>Pseudomonadota</taxon>
        <taxon>Gammaproteobacteria</taxon>
        <taxon>Enterobacterales</taxon>
        <taxon>Yersiniaceae</taxon>
        <taxon>Serratia</taxon>
    </lineage>
</organism>
<dbReference type="Proteomes" id="UP000381260">
    <property type="component" value="Chromosome"/>
</dbReference>
<evidence type="ECO:0000313" key="2">
    <source>
        <dbReference type="Proteomes" id="UP000381260"/>
    </source>
</evidence>
<gene>
    <name evidence="1" type="ORF">GHV41_04530</name>
</gene>
<accession>A0A5Q2V7I7</accession>
<protein>
    <submittedName>
        <fullName evidence="1">Uncharacterized protein</fullName>
    </submittedName>
</protein>
<dbReference type="EMBL" id="CP045913">
    <property type="protein sequence ID" value="QGH60154.1"/>
    <property type="molecule type" value="Genomic_DNA"/>
</dbReference>
<name>A0A5Q2V7I7_SERPR</name>
<dbReference type="AlphaFoldDB" id="A0A5Q2V7I7"/>
<dbReference type="RefSeq" id="WP_153857737.1">
    <property type="nucleotide sequence ID" value="NZ_CP045913.1"/>
</dbReference>
<reference evidence="1 2" key="1">
    <citation type="submission" date="2019-11" db="EMBL/GenBank/DDBJ databases">
        <title>The Phosphoenolpyruvate Phosphotransferase System Regulates Serratia proteamaculans 336X Biofilm Formation and Wheat Roots colonization.</title>
        <authorList>
            <person name="Liu F."/>
        </authorList>
    </citation>
    <scope>NUCLEOTIDE SEQUENCE [LARGE SCALE GENOMIC DNA]</scope>
    <source>
        <strain evidence="1 2">336X</strain>
    </source>
</reference>
<sequence>MSLISKEEALVELEPFFPLFRKAIYAAWDSWVTGPVAPRMQHKRVRANLVWNDYFFEMLNELSSGEHKGIRFAKIPYNQGFAINDRFFIKFKKADSNFLSSNLQTQTSLKYHDPEIDMFGGEVRLELIYVLDRDAIGIDKIAIIQRKDKFVAWAIDIDNENVIEMRDIVEQQIVEPGEAVAKKVIKSRKVAKDKSVDKDGTNS</sequence>
<evidence type="ECO:0000313" key="1">
    <source>
        <dbReference type="EMBL" id="QGH60154.1"/>
    </source>
</evidence>